<organism evidence="11 12">
    <name type="scientific">Kazachstania africana (strain ATCC 22294 / BCRC 22015 / CBS 2517 / CECT 1963 / NBRC 1671 / NRRL Y-8276)</name>
    <name type="common">Yeast</name>
    <name type="synonym">Kluyveromyces africanus</name>
    <dbReference type="NCBI Taxonomy" id="1071382"/>
    <lineage>
        <taxon>Eukaryota</taxon>
        <taxon>Fungi</taxon>
        <taxon>Dikarya</taxon>
        <taxon>Ascomycota</taxon>
        <taxon>Saccharomycotina</taxon>
        <taxon>Saccharomycetes</taxon>
        <taxon>Saccharomycetales</taxon>
        <taxon>Saccharomycetaceae</taxon>
        <taxon>Kazachstania</taxon>
    </lineage>
</organism>
<reference evidence="11" key="2">
    <citation type="submission" date="2012-01" db="EMBL/GenBank/DDBJ databases">
        <authorList>
            <person name="Byrne K."/>
        </authorList>
    </citation>
    <scope>NUCLEOTIDE SEQUENCE</scope>
    <source>
        <strain evidence="11">Type strain:CBS 2517</strain>
    </source>
</reference>
<evidence type="ECO:0000313" key="12">
    <source>
        <dbReference type="Proteomes" id="UP000005220"/>
    </source>
</evidence>
<dbReference type="GeneID" id="13884537"/>
<name>H2AXE6_KAZAF</name>
<dbReference type="InterPro" id="IPR002076">
    <property type="entry name" value="ELO_fam"/>
</dbReference>
<evidence type="ECO:0000256" key="5">
    <source>
        <dbReference type="ARBA" id="ARBA00022832"/>
    </source>
</evidence>
<keyword evidence="4 10" id="KW-0812">Transmembrane</keyword>
<reference evidence="11" key="1">
    <citation type="journal article" date="2011" name="Proc. Natl. Acad. Sci. U.S.A.">
        <title>Evolutionary erosion of yeast sex chromosomes by mating-type switching accidents.</title>
        <authorList>
            <person name="Gordon J.L."/>
            <person name="Armisen D."/>
            <person name="Proux-Wera E."/>
            <person name="Oheigeartaigh S.S."/>
            <person name="Byrne K.P."/>
            <person name="Wolfe K.H."/>
        </authorList>
    </citation>
    <scope>NUCLEOTIDE SEQUENCE [LARGE SCALE GENOMIC DNA]</scope>
    <source>
        <strain evidence="11">Type strain:CBS 2517</strain>
    </source>
</reference>
<keyword evidence="8 10" id="KW-0472">Membrane</keyword>
<keyword evidence="3 10" id="KW-0808">Transferase</keyword>
<feature type="transmembrane region" description="Helical" evidence="10">
    <location>
        <begin position="247"/>
        <end position="268"/>
    </location>
</feature>
<dbReference type="GO" id="GO:0009922">
    <property type="term" value="F:fatty acid elongase activity"/>
    <property type="evidence" value="ECO:0007669"/>
    <property type="project" value="InterPro"/>
</dbReference>
<dbReference type="Pfam" id="PF01151">
    <property type="entry name" value="ELO"/>
    <property type="match status" value="1"/>
</dbReference>
<dbReference type="HOGENOM" id="CLU_048483_6_1_1"/>
<dbReference type="PANTHER" id="PTHR11157:SF157">
    <property type="entry name" value="ELONGATION OF FATTY ACIDS PROTEIN 3"/>
    <property type="match status" value="1"/>
</dbReference>
<sequence length="335" mass="39163">MDQLVYEITHKVVNNTITSDLQTHWIRYHSPSIDHPFGLELWPILSKTFEGIVGYPAENFDFVRHETFMATGYHAIAVVIFYYIFILGGQVILRKLNVIHFRLNFFFQLHNLLLTTLSYILLLLMMEQLIPMVYYNGLFSSICSKNAFTPKLITLYYLNYITKFVELIDTIFLMLKRKKLQFLHLYHHGVTPLLCYTQLVGHISVEWVVIVLNLAIHVFMYWYYFLNSCGFKVWWKKWLTRFQIIQFMIDLSFGYFATYNGFVAVYLADLLPYKGSCYGTGMAAIYGNSILTSYLFLFISFYMSTYNMRDKKARGNSLVANVASSKFIESTAGVC</sequence>
<evidence type="ECO:0000256" key="9">
    <source>
        <dbReference type="ARBA" id="ARBA00023160"/>
    </source>
</evidence>
<dbReference type="AlphaFoldDB" id="H2AXE6"/>
<evidence type="ECO:0000256" key="4">
    <source>
        <dbReference type="ARBA" id="ARBA00022692"/>
    </source>
</evidence>
<evidence type="ECO:0000313" key="11">
    <source>
        <dbReference type="EMBL" id="CCF59046.1"/>
    </source>
</evidence>
<keyword evidence="12" id="KW-1185">Reference proteome</keyword>
<dbReference type="RefSeq" id="XP_003958181.1">
    <property type="nucleotide sequence ID" value="XM_003958132.1"/>
</dbReference>
<dbReference type="PANTHER" id="PTHR11157">
    <property type="entry name" value="FATTY ACID ACYL TRANSFERASE-RELATED"/>
    <property type="match status" value="1"/>
</dbReference>
<feature type="transmembrane region" description="Helical" evidence="10">
    <location>
        <begin position="283"/>
        <end position="304"/>
    </location>
</feature>
<dbReference type="GO" id="GO:0042761">
    <property type="term" value="P:very long-chain fatty acid biosynthetic process"/>
    <property type="evidence" value="ECO:0007669"/>
    <property type="project" value="TreeGrafter"/>
</dbReference>
<dbReference type="GO" id="GO:0030148">
    <property type="term" value="P:sphingolipid biosynthetic process"/>
    <property type="evidence" value="ECO:0007669"/>
    <property type="project" value="TreeGrafter"/>
</dbReference>
<evidence type="ECO:0000256" key="6">
    <source>
        <dbReference type="ARBA" id="ARBA00022989"/>
    </source>
</evidence>
<comment type="similarity">
    <text evidence="10">Belongs to the ELO family.</text>
</comment>
<evidence type="ECO:0000256" key="1">
    <source>
        <dbReference type="ARBA" id="ARBA00004141"/>
    </source>
</evidence>
<dbReference type="InParanoid" id="H2AXE6"/>
<dbReference type="KEGG" id="kaf:KAFR_0G00130"/>
<dbReference type="GO" id="GO:0034625">
    <property type="term" value="P:fatty acid elongation, monounsaturated fatty acid"/>
    <property type="evidence" value="ECO:0007669"/>
    <property type="project" value="TreeGrafter"/>
</dbReference>
<dbReference type="Proteomes" id="UP000005220">
    <property type="component" value="Chromosome 7"/>
</dbReference>
<dbReference type="GO" id="GO:0034626">
    <property type="term" value="P:fatty acid elongation, polyunsaturated fatty acid"/>
    <property type="evidence" value="ECO:0007669"/>
    <property type="project" value="TreeGrafter"/>
</dbReference>
<feature type="transmembrane region" description="Helical" evidence="10">
    <location>
        <begin position="155"/>
        <end position="175"/>
    </location>
</feature>
<feature type="transmembrane region" description="Helical" evidence="10">
    <location>
        <begin position="105"/>
        <end position="126"/>
    </location>
</feature>
<dbReference type="OrthoDB" id="434092at2759"/>
<keyword evidence="2 10" id="KW-0444">Lipid biosynthesis</keyword>
<gene>
    <name evidence="11" type="primary">KAFR0G00130</name>
    <name evidence="11" type="ORF">KAFR_0G00130</name>
</gene>
<evidence type="ECO:0000256" key="10">
    <source>
        <dbReference type="RuleBase" id="RU361115"/>
    </source>
</evidence>
<evidence type="ECO:0000256" key="7">
    <source>
        <dbReference type="ARBA" id="ARBA00023098"/>
    </source>
</evidence>
<accession>H2AXE6</accession>
<proteinExistence type="inferred from homology"/>
<comment type="catalytic activity">
    <reaction evidence="10">
        <text>an acyl-CoA + malonyl-CoA + H(+) = a 3-oxoacyl-CoA + CO2 + CoA</text>
        <dbReference type="Rhea" id="RHEA:50252"/>
        <dbReference type="ChEBI" id="CHEBI:15378"/>
        <dbReference type="ChEBI" id="CHEBI:16526"/>
        <dbReference type="ChEBI" id="CHEBI:57287"/>
        <dbReference type="ChEBI" id="CHEBI:57384"/>
        <dbReference type="ChEBI" id="CHEBI:58342"/>
        <dbReference type="ChEBI" id="CHEBI:90726"/>
    </reaction>
    <physiologicalReaction direction="left-to-right" evidence="10">
        <dbReference type="Rhea" id="RHEA:50253"/>
    </physiologicalReaction>
</comment>
<evidence type="ECO:0000256" key="8">
    <source>
        <dbReference type="ARBA" id="ARBA00023136"/>
    </source>
</evidence>
<comment type="subcellular location">
    <subcellularLocation>
        <location evidence="1">Membrane</location>
        <topology evidence="1">Multi-pass membrane protein</topology>
    </subcellularLocation>
</comment>
<dbReference type="EC" id="2.3.1.-" evidence="10"/>
<dbReference type="EMBL" id="HE650827">
    <property type="protein sequence ID" value="CCF59046.1"/>
    <property type="molecule type" value="Genomic_DNA"/>
</dbReference>
<dbReference type="eggNOG" id="KOG3071">
    <property type="taxonomic scope" value="Eukaryota"/>
</dbReference>
<feature type="transmembrane region" description="Helical" evidence="10">
    <location>
        <begin position="207"/>
        <end position="226"/>
    </location>
</feature>
<dbReference type="GO" id="GO:0019367">
    <property type="term" value="P:fatty acid elongation, saturated fatty acid"/>
    <property type="evidence" value="ECO:0007669"/>
    <property type="project" value="TreeGrafter"/>
</dbReference>
<feature type="transmembrane region" description="Helical" evidence="10">
    <location>
        <begin position="72"/>
        <end position="93"/>
    </location>
</feature>
<dbReference type="STRING" id="1071382.H2AXE6"/>
<dbReference type="GO" id="GO:0005789">
    <property type="term" value="C:endoplasmic reticulum membrane"/>
    <property type="evidence" value="ECO:0007669"/>
    <property type="project" value="TreeGrafter"/>
</dbReference>
<keyword evidence="7 10" id="KW-0443">Lipid metabolism</keyword>
<evidence type="ECO:0000256" key="2">
    <source>
        <dbReference type="ARBA" id="ARBA00022516"/>
    </source>
</evidence>
<keyword evidence="9 10" id="KW-0275">Fatty acid biosynthesis</keyword>
<keyword evidence="5 10" id="KW-0276">Fatty acid metabolism</keyword>
<evidence type="ECO:0000256" key="3">
    <source>
        <dbReference type="ARBA" id="ARBA00022679"/>
    </source>
</evidence>
<protein>
    <recommendedName>
        <fullName evidence="10">Elongation of fatty acids protein</fullName>
        <ecNumber evidence="10">2.3.1.-</ecNumber>
    </recommendedName>
</protein>
<keyword evidence="6 10" id="KW-1133">Transmembrane helix</keyword>